<feature type="region of interest" description="Disordered" evidence="1">
    <location>
        <begin position="47"/>
        <end position="76"/>
    </location>
</feature>
<organism evidence="2 3">
    <name type="scientific">Colletotrichum asianum</name>
    <dbReference type="NCBI Taxonomy" id="702518"/>
    <lineage>
        <taxon>Eukaryota</taxon>
        <taxon>Fungi</taxon>
        <taxon>Dikarya</taxon>
        <taxon>Ascomycota</taxon>
        <taxon>Pezizomycotina</taxon>
        <taxon>Sordariomycetes</taxon>
        <taxon>Hypocreomycetidae</taxon>
        <taxon>Glomerellales</taxon>
        <taxon>Glomerellaceae</taxon>
        <taxon>Colletotrichum</taxon>
        <taxon>Colletotrichum gloeosporioides species complex</taxon>
    </lineage>
</organism>
<evidence type="ECO:0000313" key="2">
    <source>
        <dbReference type="EMBL" id="KAF0327638.1"/>
    </source>
</evidence>
<accession>A0A8H3ZQ50</accession>
<gene>
    <name evidence="2" type="ORF">GQ607_005182</name>
</gene>
<protein>
    <submittedName>
        <fullName evidence="2">Uncharacterized protein</fullName>
    </submittedName>
</protein>
<feature type="compositionally biased region" description="Acidic residues" evidence="1">
    <location>
        <begin position="53"/>
        <end position="66"/>
    </location>
</feature>
<dbReference type="EMBL" id="WOWK01000022">
    <property type="protein sequence ID" value="KAF0327638.1"/>
    <property type="molecule type" value="Genomic_DNA"/>
</dbReference>
<dbReference type="Proteomes" id="UP000434172">
    <property type="component" value="Unassembled WGS sequence"/>
</dbReference>
<evidence type="ECO:0000256" key="1">
    <source>
        <dbReference type="SAM" id="MobiDB-lite"/>
    </source>
</evidence>
<dbReference type="AlphaFoldDB" id="A0A8H3ZQ50"/>
<evidence type="ECO:0000313" key="3">
    <source>
        <dbReference type="Proteomes" id="UP000434172"/>
    </source>
</evidence>
<proteinExistence type="predicted"/>
<sequence>MPSHLPVKVAVSGWIVEGREAEVGEEEKEMGLESQTNREVLVGFGDLGSGREEEAEEEEEEEEEDGKEIRYWTSTA</sequence>
<comment type="caution">
    <text evidence="2">The sequence shown here is derived from an EMBL/GenBank/DDBJ whole genome shotgun (WGS) entry which is preliminary data.</text>
</comment>
<name>A0A8H3ZQ50_9PEZI</name>
<reference evidence="2 3" key="1">
    <citation type="submission" date="2019-12" db="EMBL/GenBank/DDBJ databases">
        <title>A genome sequence resource for the geographically widespread anthracnose pathogen Colletotrichum asianum.</title>
        <authorList>
            <person name="Meng Y."/>
        </authorList>
    </citation>
    <scope>NUCLEOTIDE SEQUENCE [LARGE SCALE GENOMIC DNA]</scope>
    <source>
        <strain evidence="2 3">ICMP 18580</strain>
    </source>
</reference>
<keyword evidence="3" id="KW-1185">Reference proteome</keyword>